<dbReference type="EMBL" id="CCKQ01002871">
    <property type="protein sequence ID" value="CDW73986.1"/>
    <property type="molecule type" value="Genomic_DNA"/>
</dbReference>
<dbReference type="Proteomes" id="UP000039865">
    <property type="component" value="Unassembled WGS sequence"/>
</dbReference>
<dbReference type="InParanoid" id="A0A077ZWM3"/>
<evidence type="ECO:0000313" key="1">
    <source>
        <dbReference type="EMBL" id="CDW73986.1"/>
    </source>
</evidence>
<dbReference type="AlphaFoldDB" id="A0A077ZWM3"/>
<gene>
    <name evidence="1" type="primary">Contig10483.g11189</name>
    <name evidence="1" type="ORF">STYLEM_2976</name>
</gene>
<sequence>MLVILFGLLRLNLDISLMLKQRQKSLDLMLRAMRMKQIVQKSKQETQRVRWCVRADQVTLRDRFIKQLSNIDSEAIDGVIQGIQLVKVPKKRLIRIETEAGYFLYNSIMVSDQEEECDQIFLYESLIRENKLLKTSN</sequence>
<proteinExistence type="predicted"/>
<name>A0A077ZWM3_STYLE</name>
<organism evidence="1 2">
    <name type="scientific">Stylonychia lemnae</name>
    <name type="common">Ciliate</name>
    <dbReference type="NCBI Taxonomy" id="5949"/>
    <lineage>
        <taxon>Eukaryota</taxon>
        <taxon>Sar</taxon>
        <taxon>Alveolata</taxon>
        <taxon>Ciliophora</taxon>
        <taxon>Intramacronucleata</taxon>
        <taxon>Spirotrichea</taxon>
        <taxon>Stichotrichia</taxon>
        <taxon>Sporadotrichida</taxon>
        <taxon>Oxytrichidae</taxon>
        <taxon>Stylonychinae</taxon>
        <taxon>Stylonychia</taxon>
    </lineage>
</organism>
<reference evidence="1 2" key="1">
    <citation type="submission" date="2014-06" db="EMBL/GenBank/DDBJ databases">
        <authorList>
            <person name="Swart Estienne"/>
        </authorList>
    </citation>
    <scope>NUCLEOTIDE SEQUENCE [LARGE SCALE GENOMIC DNA]</scope>
    <source>
        <strain evidence="1 2">130c</strain>
    </source>
</reference>
<keyword evidence="2" id="KW-1185">Reference proteome</keyword>
<evidence type="ECO:0000313" key="2">
    <source>
        <dbReference type="Proteomes" id="UP000039865"/>
    </source>
</evidence>
<protein>
    <submittedName>
        <fullName evidence="1">Uncharacterized protein</fullName>
    </submittedName>
</protein>
<accession>A0A077ZWM3</accession>